<gene>
    <name evidence="1" type="ORF">DPMN_181421</name>
</gene>
<dbReference type="Proteomes" id="UP000828390">
    <property type="component" value="Unassembled WGS sequence"/>
</dbReference>
<comment type="caution">
    <text evidence="1">The sequence shown here is derived from an EMBL/GenBank/DDBJ whole genome shotgun (WGS) entry which is preliminary data.</text>
</comment>
<accession>A0A9D4DEF8</accession>
<proteinExistence type="predicted"/>
<sequence length="96" mass="11040">MTVCFTRHRTREGIELRTKQGRTINERLSPCVRPTSDSLYVYHNEHRPASVGHRAEALRQADGRRPMYMPLGNTFTVADTRSMNPMSGDRRAIPVR</sequence>
<dbReference type="EMBL" id="JAIWYP010000010">
    <property type="protein sequence ID" value="KAH3747000.1"/>
    <property type="molecule type" value="Genomic_DNA"/>
</dbReference>
<name>A0A9D4DEF8_DREPO</name>
<evidence type="ECO:0000313" key="2">
    <source>
        <dbReference type="Proteomes" id="UP000828390"/>
    </source>
</evidence>
<organism evidence="1 2">
    <name type="scientific">Dreissena polymorpha</name>
    <name type="common">Zebra mussel</name>
    <name type="synonym">Mytilus polymorpha</name>
    <dbReference type="NCBI Taxonomy" id="45954"/>
    <lineage>
        <taxon>Eukaryota</taxon>
        <taxon>Metazoa</taxon>
        <taxon>Spiralia</taxon>
        <taxon>Lophotrochozoa</taxon>
        <taxon>Mollusca</taxon>
        <taxon>Bivalvia</taxon>
        <taxon>Autobranchia</taxon>
        <taxon>Heteroconchia</taxon>
        <taxon>Euheterodonta</taxon>
        <taxon>Imparidentia</taxon>
        <taxon>Neoheterodontei</taxon>
        <taxon>Myida</taxon>
        <taxon>Dreissenoidea</taxon>
        <taxon>Dreissenidae</taxon>
        <taxon>Dreissena</taxon>
    </lineage>
</organism>
<reference evidence="1" key="2">
    <citation type="submission" date="2020-11" db="EMBL/GenBank/DDBJ databases">
        <authorList>
            <person name="McCartney M.A."/>
            <person name="Auch B."/>
            <person name="Kono T."/>
            <person name="Mallez S."/>
            <person name="Becker A."/>
            <person name="Gohl D.M."/>
            <person name="Silverstein K.A.T."/>
            <person name="Koren S."/>
            <person name="Bechman K.B."/>
            <person name="Herman A."/>
            <person name="Abrahante J.E."/>
            <person name="Garbe J."/>
        </authorList>
    </citation>
    <scope>NUCLEOTIDE SEQUENCE</scope>
    <source>
        <strain evidence="1">Duluth1</strain>
        <tissue evidence="1">Whole animal</tissue>
    </source>
</reference>
<keyword evidence="2" id="KW-1185">Reference proteome</keyword>
<reference evidence="1" key="1">
    <citation type="journal article" date="2019" name="bioRxiv">
        <title>The Genome of the Zebra Mussel, Dreissena polymorpha: A Resource for Invasive Species Research.</title>
        <authorList>
            <person name="McCartney M.A."/>
            <person name="Auch B."/>
            <person name="Kono T."/>
            <person name="Mallez S."/>
            <person name="Zhang Y."/>
            <person name="Obille A."/>
            <person name="Becker A."/>
            <person name="Abrahante J.E."/>
            <person name="Garbe J."/>
            <person name="Badalamenti J.P."/>
            <person name="Herman A."/>
            <person name="Mangelson H."/>
            <person name="Liachko I."/>
            <person name="Sullivan S."/>
            <person name="Sone E.D."/>
            <person name="Koren S."/>
            <person name="Silverstein K.A.T."/>
            <person name="Beckman K.B."/>
            <person name="Gohl D.M."/>
        </authorList>
    </citation>
    <scope>NUCLEOTIDE SEQUENCE</scope>
    <source>
        <strain evidence="1">Duluth1</strain>
        <tissue evidence="1">Whole animal</tissue>
    </source>
</reference>
<protein>
    <submittedName>
        <fullName evidence="1">Uncharacterized protein</fullName>
    </submittedName>
</protein>
<evidence type="ECO:0000313" key="1">
    <source>
        <dbReference type="EMBL" id="KAH3747000.1"/>
    </source>
</evidence>
<dbReference type="AlphaFoldDB" id="A0A9D4DEF8"/>